<dbReference type="CDD" id="cd07377">
    <property type="entry name" value="WHTH_GntR"/>
    <property type="match status" value="1"/>
</dbReference>
<dbReference type="Pfam" id="PF00392">
    <property type="entry name" value="GntR"/>
    <property type="match status" value="1"/>
</dbReference>
<evidence type="ECO:0000313" key="6">
    <source>
        <dbReference type="Proteomes" id="UP000190166"/>
    </source>
</evidence>
<dbReference type="InterPro" id="IPR036388">
    <property type="entry name" value="WH-like_DNA-bd_sf"/>
</dbReference>
<dbReference type="PRINTS" id="PR00035">
    <property type="entry name" value="HTHGNTR"/>
</dbReference>
<dbReference type="EMBL" id="FUZZ01000001">
    <property type="protein sequence ID" value="SKC99035.1"/>
    <property type="molecule type" value="Genomic_DNA"/>
</dbReference>
<gene>
    <name evidence="5" type="ORF">SAMN05660461_1344</name>
</gene>
<dbReference type="InterPro" id="IPR011711">
    <property type="entry name" value="GntR_C"/>
</dbReference>
<dbReference type="InterPro" id="IPR008920">
    <property type="entry name" value="TF_FadR/GntR_C"/>
</dbReference>
<sequence length="268" mass="31039">MQGRSDKEITVMQIRYDRYPDRSCGKFTVMEIKHDQLRSVTLVDLVEKKILDYIKKNKLGPGASIPGEVELTDTLQVGRSVIREALSRLRMLGIIESRTRRGMVLSEPAVMENLDKMINPYMLKERSVLDLIEFRISLDIGICDQIFDNITQQDIKDLEKIVKEQPALGGNRYAVESEHAFHRKLYEIPNNEIIKGFQAILLPLFNYVNEHFDEFAPFFAQKKKVISHKDLLNYLKKGDREGYRKAMMQDLKPYAEFVKSKKATPSLP</sequence>
<evidence type="ECO:0000256" key="3">
    <source>
        <dbReference type="ARBA" id="ARBA00023163"/>
    </source>
</evidence>
<dbReference type="PANTHER" id="PTHR43537">
    <property type="entry name" value="TRANSCRIPTIONAL REGULATOR, GNTR FAMILY"/>
    <property type="match status" value="1"/>
</dbReference>
<dbReference type="PANTHER" id="PTHR43537:SF43">
    <property type="entry name" value="GNTR-FAMILY TRANSCRIPTIONAL REGULATOR"/>
    <property type="match status" value="1"/>
</dbReference>
<keyword evidence="3" id="KW-0804">Transcription</keyword>
<keyword evidence="6" id="KW-1185">Reference proteome</keyword>
<dbReference type="Gene3D" id="1.20.120.530">
    <property type="entry name" value="GntR ligand-binding domain-like"/>
    <property type="match status" value="1"/>
</dbReference>
<dbReference type="PROSITE" id="PS50949">
    <property type="entry name" value="HTH_GNTR"/>
    <property type="match status" value="1"/>
</dbReference>
<evidence type="ECO:0000313" key="5">
    <source>
        <dbReference type="EMBL" id="SKC99035.1"/>
    </source>
</evidence>
<dbReference type="SUPFAM" id="SSF46785">
    <property type="entry name" value="Winged helix' DNA-binding domain"/>
    <property type="match status" value="1"/>
</dbReference>
<dbReference type="SMART" id="SM00345">
    <property type="entry name" value="HTH_GNTR"/>
    <property type="match status" value="1"/>
</dbReference>
<evidence type="ECO:0000256" key="2">
    <source>
        <dbReference type="ARBA" id="ARBA00023125"/>
    </source>
</evidence>
<dbReference type="Pfam" id="PF07729">
    <property type="entry name" value="FCD"/>
    <property type="match status" value="1"/>
</dbReference>
<dbReference type="SUPFAM" id="SSF48008">
    <property type="entry name" value="GntR ligand-binding domain-like"/>
    <property type="match status" value="1"/>
</dbReference>
<dbReference type="GO" id="GO:0003700">
    <property type="term" value="F:DNA-binding transcription factor activity"/>
    <property type="evidence" value="ECO:0007669"/>
    <property type="project" value="InterPro"/>
</dbReference>
<keyword evidence="2 5" id="KW-0238">DNA-binding</keyword>
<evidence type="ECO:0000259" key="4">
    <source>
        <dbReference type="PROSITE" id="PS50949"/>
    </source>
</evidence>
<proteinExistence type="predicted"/>
<dbReference type="STRING" id="393003.SAMN05660461_1344"/>
<dbReference type="InterPro" id="IPR000524">
    <property type="entry name" value="Tscrpt_reg_HTH_GntR"/>
</dbReference>
<evidence type="ECO:0000256" key="1">
    <source>
        <dbReference type="ARBA" id="ARBA00023015"/>
    </source>
</evidence>
<dbReference type="InterPro" id="IPR036390">
    <property type="entry name" value="WH_DNA-bd_sf"/>
</dbReference>
<dbReference type="GO" id="GO:0003677">
    <property type="term" value="F:DNA binding"/>
    <property type="evidence" value="ECO:0007669"/>
    <property type="project" value="UniProtKB-KW"/>
</dbReference>
<feature type="domain" description="HTH gntR-type" evidence="4">
    <location>
        <begin position="40"/>
        <end position="108"/>
    </location>
</feature>
<reference evidence="5 6" key="1">
    <citation type="submission" date="2017-02" db="EMBL/GenBank/DDBJ databases">
        <authorList>
            <person name="Peterson S.W."/>
        </authorList>
    </citation>
    <scope>NUCLEOTIDE SEQUENCE [LARGE SCALE GENOMIC DNA]</scope>
    <source>
        <strain evidence="5 6">DSM 18108</strain>
    </source>
</reference>
<keyword evidence="1" id="KW-0805">Transcription regulation</keyword>
<dbReference type="SMART" id="SM00895">
    <property type="entry name" value="FCD"/>
    <property type="match status" value="1"/>
</dbReference>
<accession>A0A1T5NEZ8</accession>
<name>A0A1T5NEZ8_9BACT</name>
<dbReference type="Gene3D" id="1.10.10.10">
    <property type="entry name" value="Winged helix-like DNA-binding domain superfamily/Winged helix DNA-binding domain"/>
    <property type="match status" value="1"/>
</dbReference>
<protein>
    <submittedName>
        <fullName evidence="5">DNA-binding transcriptional regulator, FadR family</fullName>
    </submittedName>
</protein>
<dbReference type="AlphaFoldDB" id="A0A1T5NEZ8"/>
<organism evidence="5 6">
    <name type="scientific">Chitinophaga ginsengisegetis</name>
    <dbReference type="NCBI Taxonomy" id="393003"/>
    <lineage>
        <taxon>Bacteria</taxon>
        <taxon>Pseudomonadati</taxon>
        <taxon>Bacteroidota</taxon>
        <taxon>Chitinophagia</taxon>
        <taxon>Chitinophagales</taxon>
        <taxon>Chitinophagaceae</taxon>
        <taxon>Chitinophaga</taxon>
    </lineage>
</organism>
<dbReference type="Proteomes" id="UP000190166">
    <property type="component" value="Unassembled WGS sequence"/>
</dbReference>